<keyword evidence="4" id="KW-1185">Reference proteome</keyword>
<keyword evidence="1" id="KW-1133">Transmembrane helix</keyword>
<dbReference type="Pfam" id="PF07589">
    <property type="entry name" value="PEP-CTERM"/>
    <property type="match status" value="1"/>
</dbReference>
<dbReference type="Proteomes" id="UP001500523">
    <property type="component" value="Unassembled WGS sequence"/>
</dbReference>
<keyword evidence="1" id="KW-0472">Membrane</keyword>
<name>A0ABP7DR48_9SPHN</name>
<gene>
    <name evidence="3" type="ORF">GCM10022268_16410</name>
</gene>
<evidence type="ECO:0000259" key="2">
    <source>
        <dbReference type="Pfam" id="PF07589"/>
    </source>
</evidence>
<dbReference type="InterPro" id="IPR013424">
    <property type="entry name" value="Ice-binding_C"/>
</dbReference>
<keyword evidence="1" id="KW-0812">Transmembrane</keyword>
<evidence type="ECO:0000256" key="1">
    <source>
        <dbReference type="SAM" id="Phobius"/>
    </source>
</evidence>
<accession>A0ABP7DR48</accession>
<feature type="domain" description="Ice-binding protein C-terminal" evidence="2">
    <location>
        <begin position="180"/>
        <end position="203"/>
    </location>
</feature>
<feature type="transmembrane region" description="Helical" evidence="1">
    <location>
        <begin position="15"/>
        <end position="33"/>
    </location>
</feature>
<dbReference type="NCBIfam" id="TIGR02595">
    <property type="entry name" value="PEP_CTERM"/>
    <property type="match status" value="1"/>
</dbReference>
<comment type="caution">
    <text evidence="3">The sequence shown here is derived from an EMBL/GenBank/DDBJ whole genome shotgun (WGS) entry which is preliminary data.</text>
</comment>
<sequence length="212" mass="21737">MTLSPSTLALHERRFQAVVVGGLVTVFAIVALAPHTERALFEEGRLPSAFAAVVTDPAAPPLRRFGTMKPEAFARAFRIGRPADARPPLRTVLPDLIPAAAGQSSAFLVSADEVALLSVVDGGALGPQGNLDGFRQMSFTSGIGSGSGIESGSGTIGTGVDSLDPAGLNPPVNATDPVSPIPEPASWIMILSGMALIGFFVRRARIGIGAVA</sequence>
<dbReference type="EMBL" id="BAABBF010000003">
    <property type="protein sequence ID" value="GAA3707756.1"/>
    <property type="molecule type" value="Genomic_DNA"/>
</dbReference>
<dbReference type="RefSeq" id="WP_344692873.1">
    <property type="nucleotide sequence ID" value="NZ_BAABBF010000003.1"/>
</dbReference>
<organism evidence="3 4">
    <name type="scientific">Sphingomonas cynarae</name>
    <dbReference type="NCBI Taxonomy" id="930197"/>
    <lineage>
        <taxon>Bacteria</taxon>
        <taxon>Pseudomonadati</taxon>
        <taxon>Pseudomonadota</taxon>
        <taxon>Alphaproteobacteria</taxon>
        <taxon>Sphingomonadales</taxon>
        <taxon>Sphingomonadaceae</taxon>
        <taxon>Sphingomonas</taxon>
    </lineage>
</organism>
<reference evidence="4" key="1">
    <citation type="journal article" date="2019" name="Int. J. Syst. Evol. Microbiol.">
        <title>The Global Catalogue of Microorganisms (GCM) 10K type strain sequencing project: providing services to taxonomists for standard genome sequencing and annotation.</title>
        <authorList>
            <consortium name="The Broad Institute Genomics Platform"/>
            <consortium name="The Broad Institute Genome Sequencing Center for Infectious Disease"/>
            <person name="Wu L."/>
            <person name="Ma J."/>
        </authorList>
    </citation>
    <scope>NUCLEOTIDE SEQUENCE [LARGE SCALE GENOMIC DNA]</scope>
    <source>
        <strain evidence="4">JCM 17498</strain>
    </source>
</reference>
<proteinExistence type="predicted"/>
<evidence type="ECO:0000313" key="4">
    <source>
        <dbReference type="Proteomes" id="UP001500523"/>
    </source>
</evidence>
<protein>
    <recommendedName>
        <fullName evidence="2">Ice-binding protein C-terminal domain-containing protein</fullName>
    </recommendedName>
</protein>
<evidence type="ECO:0000313" key="3">
    <source>
        <dbReference type="EMBL" id="GAA3707756.1"/>
    </source>
</evidence>